<feature type="non-terminal residue" evidence="2">
    <location>
        <position position="129"/>
    </location>
</feature>
<comment type="caution">
    <text evidence="2">The sequence shown here is derived from an EMBL/GenBank/DDBJ whole genome shotgun (WGS) entry which is preliminary data.</text>
</comment>
<proteinExistence type="predicted"/>
<dbReference type="EMBL" id="NBAG03000297">
    <property type="protein sequence ID" value="PNI44946.1"/>
    <property type="molecule type" value="Genomic_DNA"/>
</dbReference>
<evidence type="ECO:0000313" key="3">
    <source>
        <dbReference type="Proteomes" id="UP000236370"/>
    </source>
</evidence>
<evidence type="ECO:0000313" key="2">
    <source>
        <dbReference type="EMBL" id="PNI44946.1"/>
    </source>
</evidence>
<name>A0A2J8LCE5_PANTR</name>
<dbReference type="Proteomes" id="UP000236370">
    <property type="component" value="Unassembled WGS sequence"/>
</dbReference>
<organism evidence="2 3">
    <name type="scientific">Pan troglodytes</name>
    <name type="common">Chimpanzee</name>
    <dbReference type="NCBI Taxonomy" id="9598"/>
    <lineage>
        <taxon>Eukaryota</taxon>
        <taxon>Metazoa</taxon>
        <taxon>Chordata</taxon>
        <taxon>Craniata</taxon>
        <taxon>Vertebrata</taxon>
        <taxon>Euteleostomi</taxon>
        <taxon>Mammalia</taxon>
        <taxon>Eutheria</taxon>
        <taxon>Euarchontoglires</taxon>
        <taxon>Primates</taxon>
        <taxon>Haplorrhini</taxon>
        <taxon>Catarrhini</taxon>
        <taxon>Hominidae</taxon>
        <taxon>Pan</taxon>
    </lineage>
</organism>
<evidence type="ECO:0000256" key="1">
    <source>
        <dbReference type="SAM" id="MobiDB-lite"/>
    </source>
</evidence>
<feature type="region of interest" description="Disordered" evidence="1">
    <location>
        <begin position="59"/>
        <end position="83"/>
    </location>
</feature>
<accession>A0A2J8LCE5</accession>
<dbReference type="AlphaFoldDB" id="A0A2J8LCE5"/>
<reference evidence="2 3" key="1">
    <citation type="submission" date="2017-12" db="EMBL/GenBank/DDBJ databases">
        <title>High-resolution comparative analysis of great ape genomes.</title>
        <authorList>
            <person name="Pollen A."/>
            <person name="Hastie A."/>
            <person name="Hormozdiari F."/>
            <person name="Dougherty M."/>
            <person name="Liu R."/>
            <person name="Chaisson M."/>
            <person name="Hoppe E."/>
            <person name="Hill C."/>
            <person name="Pang A."/>
            <person name="Hillier L."/>
            <person name="Baker C."/>
            <person name="Armstrong J."/>
            <person name="Shendure J."/>
            <person name="Paten B."/>
            <person name="Wilson R."/>
            <person name="Chao H."/>
            <person name="Schneider V."/>
            <person name="Ventura M."/>
            <person name="Kronenberg Z."/>
            <person name="Murali S."/>
            <person name="Gordon D."/>
            <person name="Cantsilieris S."/>
            <person name="Munson K."/>
            <person name="Nelson B."/>
            <person name="Raja A."/>
            <person name="Underwood J."/>
            <person name="Diekhans M."/>
            <person name="Fiddes I."/>
            <person name="Haussler D."/>
            <person name="Eichler E."/>
        </authorList>
    </citation>
    <scope>NUCLEOTIDE SEQUENCE [LARGE SCALE GENOMIC DNA]</scope>
    <source>
        <strain evidence="2">Yerkes chimp pedigree #C0471</strain>
    </source>
</reference>
<gene>
    <name evidence="2" type="ORF">CK820_G0030744</name>
</gene>
<sequence>MANGTLTRRHQNGRFVGDADLERQKFSDLKLNGPQDHSHLLYSTIPRMQEPGQIVETYTEEDPEGAMSVVSVETSDDGTTRRTETTVKKVVKTVTTRTVQPVTMGPDGLPVDASSVSNNYIQTLGRDFR</sequence>
<protein>
    <submittedName>
        <fullName evidence="2">CTNND1 isoform 32</fullName>
    </submittedName>
</protein>